<dbReference type="EMBL" id="FOVN01000007">
    <property type="protein sequence ID" value="SFN95180.1"/>
    <property type="molecule type" value="Genomic_DNA"/>
</dbReference>
<dbReference type="RefSeq" id="WP_092209562.1">
    <property type="nucleotide sequence ID" value="NZ_FOVN01000007.1"/>
</dbReference>
<protein>
    <submittedName>
        <fullName evidence="1">Uncharacterized protein</fullName>
    </submittedName>
</protein>
<sequence length="127" mass="14771">MRIYIFLILLLIVFFNSHLAISQSSYRAKIEKNTNLEAQTLFHELNKTTDTLLLQSPTKISHIYSINTAYKREIDRYINTKNYKLPLQNLSKGKHVLVVSQSAKKIVFVIHIIDAFATIERSKLTYN</sequence>
<name>A0A1I5D7J6_9FLAO</name>
<evidence type="ECO:0000313" key="2">
    <source>
        <dbReference type="Proteomes" id="UP000198705"/>
    </source>
</evidence>
<reference evidence="2" key="1">
    <citation type="submission" date="2016-10" db="EMBL/GenBank/DDBJ databases">
        <authorList>
            <person name="Varghese N."/>
            <person name="Submissions S."/>
        </authorList>
    </citation>
    <scope>NUCLEOTIDE SEQUENCE [LARGE SCALE GENOMIC DNA]</scope>
    <source>
        <strain evidence="2">DSM 23925</strain>
    </source>
</reference>
<dbReference type="OrthoDB" id="1429120at2"/>
<organism evidence="1 2">
    <name type="scientific">Bizionia echini</name>
    <dbReference type="NCBI Taxonomy" id="649333"/>
    <lineage>
        <taxon>Bacteria</taxon>
        <taxon>Pseudomonadati</taxon>
        <taxon>Bacteroidota</taxon>
        <taxon>Flavobacteriia</taxon>
        <taxon>Flavobacteriales</taxon>
        <taxon>Flavobacteriaceae</taxon>
        <taxon>Bizionia</taxon>
    </lineage>
</organism>
<accession>A0A1I5D7J6</accession>
<evidence type="ECO:0000313" key="1">
    <source>
        <dbReference type="EMBL" id="SFN95180.1"/>
    </source>
</evidence>
<keyword evidence="2" id="KW-1185">Reference proteome</keyword>
<dbReference type="AlphaFoldDB" id="A0A1I5D7J6"/>
<gene>
    <name evidence="1" type="ORF">SAMN04487989_10741</name>
</gene>
<proteinExistence type="predicted"/>
<dbReference type="STRING" id="649333.SAMN04487989_10741"/>
<dbReference type="Proteomes" id="UP000198705">
    <property type="component" value="Unassembled WGS sequence"/>
</dbReference>